<evidence type="ECO:0000313" key="1">
    <source>
        <dbReference type="EMBL" id="RPB19667.1"/>
    </source>
</evidence>
<dbReference type="EMBL" id="ML121585">
    <property type="protein sequence ID" value="RPB19667.1"/>
    <property type="molecule type" value="Genomic_DNA"/>
</dbReference>
<sequence>MRGIIMAKRGIWICYYRKAVADDSIRWYIFCSDRGVYGLFRTMEQNNQRWIGNHSDAMDCLYFALANGRAVS</sequence>
<organism evidence="1 2">
    <name type="scientific">Terfezia boudieri ATCC MYA-4762</name>
    <dbReference type="NCBI Taxonomy" id="1051890"/>
    <lineage>
        <taxon>Eukaryota</taxon>
        <taxon>Fungi</taxon>
        <taxon>Dikarya</taxon>
        <taxon>Ascomycota</taxon>
        <taxon>Pezizomycotina</taxon>
        <taxon>Pezizomycetes</taxon>
        <taxon>Pezizales</taxon>
        <taxon>Pezizaceae</taxon>
        <taxon>Terfezia</taxon>
    </lineage>
</organism>
<dbReference type="InParanoid" id="A0A3N4L9T5"/>
<dbReference type="AlphaFoldDB" id="A0A3N4L9T5"/>
<keyword evidence="2" id="KW-1185">Reference proteome</keyword>
<dbReference type="Proteomes" id="UP000267821">
    <property type="component" value="Unassembled WGS sequence"/>
</dbReference>
<accession>A0A3N4L9T5</accession>
<reference evidence="1 2" key="1">
    <citation type="journal article" date="2018" name="Nat. Ecol. Evol.">
        <title>Pezizomycetes genomes reveal the molecular basis of ectomycorrhizal truffle lifestyle.</title>
        <authorList>
            <person name="Murat C."/>
            <person name="Payen T."/>
            <person name="Noel B."/>
            <person name="Kuo A."/>
            <person name="Morin E."/>
            <person name="Chen J."/>
            <person name="Kohler A."/>
            <person name="Krizsan K."/>
            <person name="Balestrini R."/>
            <person name="Da Silva C."/>
            <person name="Montanini B."/>
            <person name="Hainaut M."/>
            <person name="Levati E."/>
            <person name="Barry K.W."/>
            <person name="Belfiori B."/>
            <person name="Cichocki N."/>
            <person name="Clum A."/>
            <person name="Dockter R.B."/>
            <person name="Fauchery L."/>
            <person name="Guy J."/>
            <person name="Iotti M."/>
            <person name="Le Tacon F."/>
            <person name="Lindquist E.A."/>
            <person name="Lipzen A."/>
            <person name="Malagnac F."/>
            <person name="Mello A."/>
            <person name="Molinier V."/>
            <person name="Miyauchi S."/>
            <person name="Poulain J."/>
            <person name="Riccioni C."/>
            <person name="Rubini A."/>
            <person name="Sitrit Y."/>
            <person name="Splivallo R."/>
            <person name="Traeger S."/>
            <person name="Wang M."/>
            <person name="Zifcakova L."/>
            <person name="Wipf D."/>
            <person name="Zambonelli A."/>
            <person name="Paolocci F."/>
            <person name="Nowrousian M."/>
            <person name="Ottonello S."/>
            <person name="Baldrian P."/>
            <person name="Spatafora J.W."/>
            <person name="Henrissat B."/>
            <person name="Nagy L.G."/>
            <person name="Aury J.M."/>
            <person name="Wincker P."/>
            <person name="Grigoriev I.V."/>
            <person name="Bonfante P."/>
            <person name="Martin F.M."/>
        </authorList>
    </citation>
    <scope>NUCLEOTIDE SEQUENCE [LARGE SCALE GENOMIC DNA]</scope>
    <source>
        <strain evidence="1 2">ATCC MYA-4762</strain>
    </source>
</reference>
<gene>
    <name evidence="1" type="ORF">L211DRAFT_591934</name>
</gene>
<protein>
    <submittedName>
        <fullName evidence="1">Uncharacterized protein</fullName>
    </submittedName>
</protein>
<evidence type="ECO:0000313" key="2">
    <source>
        <dbReference type="Proteomes" id="UP000267821"/>
    </source>
</evidence>
<proteinExistence type="predicted"/>
<name>A0A3N4L9T5_9PEZI</name>